<accession>A0ACC6AJR0</accession>
<gene>
    <name evidence="1" type="ORF">J2S34_002543</name>
</gene>
<evidence type="ECO:0000313" key="1">
    <source>
        <dbReference type="EMBL" id="MCP2000095.1"/>
    </source>
</evidence>
<reference evidence="1" key="1">
    <citation type="submission" date="2022-03" db="EMBL/GenBank/DDBJ databases">
        <title>Interactions between chemoautotrophic and heterotrophic bacteria.</title>
        <authorList>
            <person name="Santoro A."/>
        </authorList>
    </citation>
    <scope>NUCLEOTIDE SEQUENCE</scope>
    <source>
        <strain evidence="1">Nb-106</strain>
    </source>
</reference>
<name>A0ACC6AJR0_NITWI</name>
<dbReference type="Proteomes" id="UP001205486">
    <property type="component" value="Unassembled WGS sequence"/>
</dbReference>
<dbReference type="EMBL" id="JALJZS010000002">
    <property type="protein sequence ID" value="MCP2000095.1"/>
    <property type="molecule type" value="Genomic_DNA"/>
</dbReference>
<keyword evidence="2" id="KW-1185">Reference proteome</keyword>
<evidence type="ECO:0000313" key="2">
    <source>
        <dbReference type="Proteomes" id="UP001205486"/>
    </source>
</evidence>
<comment type="caution">
    <text evidence="1">The sequence shown here is derived from an EMBL/GenBank/DDBJ whole genome shotgun (WGS) entry which is preliminary data.</text>
</comment>
<organism evidence="1 2">
    <name type="scientific">Nitrobacter winogradskyi</name>
    <name type="common">Nitrobacter agilis</name>
    <dbReference type="NCBI Taxonomy" id="913"/>
    <lineage>
        <taxon>Bacteria</taxon>
        <taxon>Pseudomonadati</taxon>
        <taxon>Pseudomonadota</taxon>
        <taxon>Alphaproteobacteria</taxon>
        <taxon>Hyphomicrobiales</taxon>
        <taxon>Nitrobacteraceae</taxon>
        <taxon>Nitrobacter</taxon>
    </lineage>
</organism>
<protein>
    <submittedName>
        <fullName evidence="1">PPOX class probable FMN-dependent enzyme</fullName>
    </submittedName>
</protein>
<proteinExistence type="predicted"/>
<sequence>MPTQGDEIVVTAIETIEQLEAIYGQPGEAATIKVAYRITPAYRALIESSPFAILATCGEEGLDCSPRGDLPGFVRVQDDLTLILPDRRGNNRIDSLRNLIRDPRAALLFLIPGSGTTLRVNGRALVSADPELLASFGVEGKTPRSVIVMTVQEIYFQCARAIIRSHLWDPSRHVDLKSLPTPGEILAEMSKDRVGGEEYDKAWLERARQTMW</sequence>